<keyword evidence="3" id="KW-0175">Coiled coil</keyword>
<keyword evidence="8" id="KW-1185">Reference proteome</keyword>
<keyword evidence="4" id="KW-1133">Transmembrane helix</keyword>
<dbReference type="SUPFAM" id="SSF111369">
    <property type="entry name" value="HlyD-like secretion proteins"/>
    <property type="match status" value="1"/>
</dbReference>
<dbReference type="Proteomes" id="UP000624279">
    <property type="component" value="Unassembled WGS sequence"/>
</dbReference>
<dbReference type="Gene3D" id="2.40.50.100">
    <property type="match status" value="1"/>
</dbReference>
<evidence type="ECO:0000256" key="1">
    <source>
        <dbReference type="ARBA" id="ARBA00004196"/>
    </source>
</evidence>
<dbReference type="EMBL" id="JACOGA010000022">
    <property type="protein sequence ID" value="MBC3875696.1"/>
    <property type="molecule type" value="Genomic_DNA"/>
</dbReference>
<evidence type="ECO:0000259" key="5">
    <source>
        <dbReference type="Pfam" id="PF25917"/>
    </source>
</evidence>
<dbReference type="Pfam" id="PF25967">
    <property type="entry name" value="RND-MFP_C"/>
    <property type="match status" value="1"/>
</dbReference>
<dbReference type="InterPro" id="IPR058627">
    <property type="entry name" value="MdtA-like_C"/>
</dbReference>
<reference evidence="7 8" key="1">
    <citation type="submission" date="2020-08" db="EMBL/GenBank/DDBJ databases">
        <title>Novel species isolated from subtropical streams in China.</title>
        <authorList>
            <person name="Lu H."/>
        </authorList>
    </citation>
    <scope>NUCLEOTIDE SEQUENCE [LARGE SCALE GENOMIC DNA]</scope>
    <source>
        <strain evidence="7 8">LX15W</strain>
    </source>
</reference>
<sequence>MDQVVPKNNRRRVLKLTLGLSALTAVLVLGWLSIPKGLQVTKADIRIQAAEQGIFLDDIIVRATAQPLNSVILDSVEYGRVEEINVQDGMMVKQGQLLFRLSNSQRNLELLQRKGEHTQQVANMANMQVLFQSANSEAKRQLAQLAFDKEQAKKKHERNKRLAQEGFISQVALEESKDQYERASYVYSEEEKHQAQNATVRQTALAQMEAGINGLQSGLKLVTQAVDGLAVRAPIAGKLTDFHLQVGESVVTGKRLGRVDDPSSFKLQAQVDEYYLNRVTLGQRGKARMIDQSYDIAVMAIYPQIKEGRFLVELKFTGENPKQLNPGQSLDVNISLGAPKSAVILPMGTYINDSGGRWVFVVDKSGQRAEKRTIKIGQRSNRQVEILDGIKVGESVVISSYEQYQTVKNLNIK</sequence>
<keyword evidence="4" id="KW-0812">Transmembrane</keyword>
<name>A0ABR6YGP0_9BURK</name>
<comment type="similarity">
    <text evidence="2">Belongs to the membrane fusion protein (MFP) (TC 8.A.1) family.</text>
</comment>
<protein>
    <submittedName>
        <fullName evidence="7">Efflux RND transporter periplasmic adaptor subunit</fullName>
    </submittedName>
</protein>
<feature type="transmembrane region" description="Helical" evidence="4">
    <location>
        <begin position="12"/>
        <end position="32"/>
    </location>
</feature>
<evidence type="ECO:0000313" key="7">
    <source>
        <dbReference type="EMBL" id="MBC3875696.1"/>
    </source>
</evidence>
<dbReference type="Gene3D" id="2.40.30.170">
    <property type="match status" value="1"/>
</dbReference>
<proteinExistence type="inferred from homology"/>
<comment type="subcellular location">
    <subcellularLocation>
        <location evidence="1">Cell envelope</location>
    </subcellularLocation>
</comment>
<dbReference type="InterPro" id="IPR058625">
    <property type="entry name" value="MdtA-like_BSH"/>
</dbReference>
<dbReference type="InterPro" id="IPR050465">
    <property type="entry name" value="UPF0194_transport"/>
</dbReference>
<accession>A0ABR6YGP0</accession>
<evidence type="ECO:0000256" key="3">
    <source>
        <dbReference type="ARBA" id="ARBA00023054"/>
    </source>
</evidence>
<dbReference type="InterPro" id="IPR006143">
    <property type="entry name" value="RND_pump_MFP"/>
</dbReference>
<dbReference type="PANTHER" id="PTHR32347:SF23">
    <property type="entry name" value="BLL5650 PROTEIN"/>
    <property type="match status" value="1"/>
</dbReference>
<organism evidence="7 8">
    <name type="scientific">Undibacterium flavidum</name>
    <dbReference type="NCBI Taxonomy" id="2762297"/>
    <lineage>
        <taxon>Bacteria</taxon>
        <taxon>Pseudomonadati</taxon>
        <taxon>Pseudomonadota</taxon>
        <taxon>Betaproteobacteria</taxon>
        <taxon>Burkholderiales</taxon>
        <taxon>Oxalobacteraceae</taxon>
        <taxon>Undibacterium</taxon>
    </lineage>
</organism>
<dbReference type="Gene3D" id="1.10.287.470">
    <property type="entry name" value="Helix hairpin bin"/>
    <property type="match status" value="1"/>
</dbReference>
<keyword evidence="4" id="KW-0472">Membrane</keyword>
<evidence type="ECO:0000259" key="6">
    <source>
        <dbReference type="Pfam" id="PF25967"/>
    </source>
</evidence>
<dbReference type="PANTHER" id="PTHR32347">
    <property type="entry name" value="EFFLUX SYSTEM COMPONENT YKNX-RELATED"/>
    <property type="match status" value="1"/>
</dbReference>
<feature type="domain" description="Multidrug resistance protein MdtA-like barrel-sandwich hybrid" evidence="5">
    <location>
        <begin position="79"/>
        <end position="256"/>
    </location>
</feature>
<dbReference type="Gene3D" id="2.40.420.20">
    <property type="match status" value="1"/>
</dbReference>
<dbReference type="Pfam" id="PF25917">
    <property type="entry name" value="BSH_RND"/>
    <property type="match status" value="1"/>
</dbReference>
<evidence type="ECO:0000256" key="2">
    <source>
        <dbReference type="ARBA" id="ARBA00009477"/>
    </source>
</evidence>
<evidence type="ECO:0000313" key="8">
    <source>
        <dbReference type="Proteomes" id="UP000624279"/>
    </source>
</evidence>
<comment type="caution">
    <text evidence="7">The sequence shown here is derived from an EMBL/GenBank/DDBJ whole genome shotgun (WGS) entry which is preliminary data.</text>
</comment>
<gene>
    <name evidence="7" type="ORF">H8K55_19050</name>
</gene>
<dbReference type="NCBIfam" id="TIGR01730">
    <property type="entry name" value="RND_mfp"/>
    <property type="match status" value="1"/>
</dbReference>
<feature type="domain" description="Multidrug resistance protein MdtA-like C-terminal permuted SH3" evidence="6">
    <location>
        <begin position="342"/>
        <end position="400"/>
    </location>
</feature>
<evidence type="ECO:0000256" key="4">
    <source>
        <dbReference type="SAM" id="Phobius"/>
    </source>
</evidence>